<comment type="caution">
    <text evidence="2">The sequence shown here is derived from an EMBL/GenBank/DDBJ whole genome shotgun (WGS) entry which is preliminary data.</text>
</comment>
<name>A0A7W7AM60_9SPHN</name>
<protein>
    <submittedName>
        <fullName evidence="2">Uncharacterized protein</fullName>
    </submittedName>
</protein>
<evidence type="ECO:0000313" key="3">
    <source>
        <dbReference type="Proteomes" id="UP000574769"/>
    </source>
</evidence>
<keyword evidence="3" id="KW-1185">Reference proteome</keyword>
<sequence length="51" mass="5616">MIDPERETHAEGDGGQFNPGENGEDRDIQGKRQEDLTAEDLKGDARETGTE</sequence>
<dbReference type="AlphaFoldDB" id="A0A7W7AM60"/>
<feature type="compositionally biased region" description="Basic and acidic residues" evidence="1">
    <location>
        <begin position="1"/>
        <end position="12"/>
    </location>
</feature>
<feature type="region of interest" description="Disordered" evidence="1">
    <location>
        <begin position="1"/>
        <end position="51"/>
    </location>
</feature>
<dbReference type="RefSeq" id="WP_184115707.1">
    <property type="nucleotide sequence ID" value="NZ_JACHNY010000005.1"/>
</dbReference>
<dbReference type="EMBL" id="JACHNY010000005">
    <property type="protein sequence ID" value="MBB4618660.1"/>
    <property type="molecule type" value="Genomic_DNA"/>
</dbReference>
<accession>A0A7W7AM60</accession>
<evidence type="ECO:0000313" key="2">
    <source>
        <dbReference type="EMBL" id="MBB4618660.1"/>
    </source>
</evidence>
<dbReference type="Proteomes" id="UP000574769">
    <property type="component" value="Unassembled WGS sequence"/>
</dbReference>
<organism evidence="2 3">
    <name type="scientific">Sphingomonas abaci</name>
    <dbReference type="NCBI Taxonomy" id="237611"/>
    <lineage>
        <taxon>Bacteria</taxon>
        <taxon>Pseudomonadati</taxon>
        <taxon>Pseudomonadota</taxon>
        <taxon>Alphaproteobacteria</taxon>
        <taxon>Sphingomonadales</taxon>
        <taxon>Sphingomonadaceae</taxon>
        <taxon>Sphingomonas</taxon>
    </lineage>
</organism>
<reference evidence="2 3" key="1">
    <citation type="submission" date="2020-08" db="EMBL/GenBank/DDBJ databases">
        <title>Genomic Encyclopedia of Type Strains, Phase IV (KMG-IV): sequencing the most valuable type-strain genomes for metagenomic binning, comparative biology and taxonomic classification.</title>
        <authorList>
            <person name="Goeker M."/>
        </authorList>
    </citation>
    <scope>NUCLEOTIDE SEQUENCE [LARGE SCALE GENOMIC DNA]</scope>
    <source>
        <strain evidence="2 3">DSM 15867</strain>
    </source>
</reference>
<proteinExistence type="predicted"/>
<gene>
    <name evidence="2" type="ORF">GGQ96_002803</name>
</gene>
<feature type="compositionally biased region" description="Basic and acidic residues" evidence="1">
    <location>
        <begin position="23"/>
        <end position="51"/>
    </location>
</feature>
<evidence type="ECO:0000256" key="1">
    <source>
        <dbReference type="SAM" id="MobiDB-lite"/>
    </source>
</evidence>